<reference evidence="1 2" key="1">
    <citation type="submission" date="2019-03" db="EMBL/GenBank/DDBJ databases">
        <title>First draft genome of Liparis tanakae, snailfish: a comprehensive survey of snailfish specific genes.</title>
        <authorList>
            <person name="Kim W."/>
            <person name="Song I."/>
            <person name="Jeong J.-H."/>
            <person name="Kim D."/>
            <person name="Kim S."/>
            <person name="Ryu S."/>
            <person name="Song J.Y."/>
            <person name="Lee S.K."/>
        </authorList>
    </citation>
    <scope>NUCLEOTIDE SEQUENCE [LARGE SCALE GENOMIC DNA]</scope>
    <source>
        <tissue evidence="1">Muscle</tissue>
    </source>
</reference>
<proteinExistence type="predicted"/>
<sequence>MSQTAFIHLNEARGQMAAHSIYISNLRAEGQMEDEDAVAVSALRDGRRCNCTQALRCRRLWERSLFP</sequence>
<organism evidence="1 2">
    <name type="scientific">Liparis tanakae</name>
    <name type="common">Tanaka's snailfish</name>
    <dbReference type="NCBI Taxonomy" id="230148"/>
    <lineage>
        <taxon>Eukaryota</taxon>
        <taxon>Metazoa</taxon>
        <taxon>Chordata</taxon>
        <taxon>Craniata</taxon>
        <taxon>Vertebrata</taxon>
        <taxon>Euteleostomi</taxon>
        <taxon>Actinopterygii</taxon>
        <taxon>Neopterygii</taxon>
        <taxon>Teleostei</taxon>
        <taxon>Neoteleostei</taxon>
        <taxon>Acanthomorphata</taxon>
        <taxon>Eupercaria</taxon>
        <taxon>Perciformes</taxon>
        <taxon>Cottioidei</taxon>
        <taxon>Cottales</taxon>
        <taxon>Liparidae</taxon>
        <taxon>Liparis</taxon>
    </lineage>
</organism>
<dbReference type="Proteomes" id="UP000314294">
    <property type="component" value="Unassembled WGS sequence"/>
</dbReference>
<dbReference type="EMBL" id="SRLO01000245">
    <property type="protein sequence ID" value="TNN64845.1"/>
    <property type="molecule type" value="Genomic_DNA"/>
</dbReference>
<name>A0A4Z2HHV2_9TELE</name>
<evidence type="ECO:0000313" key="1">
    <source>
        <dbReference type="EMBL" id="TNN64845.1"/>
    </source>
</evidence>
<protein>
    <submittedName>
        <fullName evidence="1">Uncharacterized protein</fullName>
    </submittedName>
</protein>
<dbReference type="AlphaFoldDB" id="A0A4Z2HHV2"/>
<accession>A0A4Z2HHV2</accession>
<evidence type="ECO:0000313" key="2">
    <source>
        <dbReference type="Proteomes" id="UP000314294"/>
    </source>
</evidence>
<comment type="caution">
    <text evidence="1">The sequence shown here is derived from an EMBL/GenBank/DDBJ whole genome shotgun (WGS) entry which is preliminary data.</text>
</comment>
<keyword evidence="2" id="KW-1185">Reference proteome</keyword>
<gene>
    <name evidence="1" type="ORF">EYF80_024936</name>
</gene>